<feature type="transmembrane region" description="Helical" evidence="1">
    <location>
        <begin position="197"/>
        <end position="216"/>
    </location>
</feature>
<sequence>MDLLFKPALVLHVGCGLLATLGGLAPLLTRKGSRAHRLSGRVFAGLMAVLLVCAWLMTALRFSAYFTALSATATLGLVSGLRVLGRKRPDLRAGDRARPIDWAVTLAAVGVGLWILALLANGRTGGGGVAVTMALATSALLLGGWDLWRFLRPTDWPFSPDLWTYEHLAKMLGAYSAVLSAFSGNFLTALPTPWSQLWPSILFQVLAIGWITVLAARRRRGLASA</sequence>
<accession>A0A2D2AX00</accession>
<organism evidence="2 3">
    <name type="scientific">Caulobacter mirabilis</name>
    <dbReference type="NCBI Taxonomy" id="69666"/>
    <lineage>
        <taxon>Bacteria</taxon>
        <taxon>Pseudomonadati</taxon>
        <taxon>Pseudomonadota</taxon>
        <taxon>Alphaproteobacteria</taxon>
        <taxon>Caulobacterales</taxon>
        <taxon>Caulobacteraceae</taxon>
        <taxon>Caulobacter</taxon>
    </lineage>
</organism>
<dbReference type="EMBL" id="CP024201">
    <property type="protein sequence ID" value="ATQ42505.1"/>
    <property type="molecule type" value="Genomic_DNA"/>
</dbReference>
<dbReference type="Proteomes" id="UP000228945">
    <property type="component" value="Chromosome"/>
</dbReference>
<keyword evidence="1" id="KW-1133">Transmembrane helix</keyword>
<keyword evidence="3" id="KW-1185">Reference proteome</keyword>
<feature type="transmembrane region" description="Helical" evidence="1">
    <location>
        <begin position="172"/>
        <end position="191"/>
    </location>
</feature>
<dbReference type="AlphaFoldDB" id="A0A2D2AX00"/>
<dbReference type="RefSeq" id="WP_099621762.1">
    <property type="nucleotide sequence ID" value="NZ_CP024201.1"/>
</dbReference>
<dbReference type="KEGG" id="cmb:CSW64_08795"/>
<evidence type="ECO:0000313" key="2">
    <source>
        <dbReference type="EMBL" id="ATQ42505.1"/>
    </source>
</evidence>
<keyword evidence="1" id="KW-0812">Transmembrane</keyword>
<keyword evidence="1" id="KW-0472">Membrane</keyword>
<feature type="transmembrane region" description="Helical" evidence="1">
    <location>
        <begin position="6"/>
        <end position="28"/>
    </location>
</feature>
<feature type="transmembrane region" description="Helical" evidence="1">
    <location>
        <begin position="126"/>
        <end position="151"/>
    </location>
</feature>
<name>A0A2D2AX00_9CAUL</name>
<gene>
    <name evidence="2" type="ORF">CSW64_08795</name>
</gene>
<protein>
    <recommendedName>
        <fullName evidence="4">DUF2306 domain-containing protein</fullName>
    </recommendedName>
</protein>
<proteinExistence type="predicted"/>
<reference evidence="2 3" key="1">
    <citation type="submission" date="2017-10" db="EMBL/GenBank/DDBJ databases">
        <title>Genome sequence of Caulobacter mirabilis FWC38.</title>
        <authorList>
            <person name="Fiebig A."/>
            <person name="Crosson S."/>
        </authorList>
    </citation>
    <scope>NUCLEOTIDE SEQUENCE [LARGE SCALE GENOMIC DNA]</scope>
    <source>
        <strain evidence="2 3">FWC 38</strain>
    </source>
</reference>
<dbReference type="OrthoDB" id="7172338at2"/>
<feature type="transmembrane region" description="Helical" evidence="1">
    <location>
        <begin position="63"/>
        <end position="81"/>
    </location>
</feature>
<evidence type="ECO:0008006" key="4">
    <source>
        <dbReference type="Google" id="ProtNLM"/>
    </source>
</evidence>
<evidence type="ECO:0000256" key="1">
    <source>
        <dbReference type="SAM" id="Phobius"/>
    </source>
</evidence>
<feature type="transmembrane region" description="Helical" evidence="1">
    <location>
        <begin position="40"/>
        <end position="57"/>
    </location>
</feature>
<evidence type="ECO:0000313" key="3">
    <source>
        <dbReference type="Proteomes" id="UP000228945"/>
    </source>
</evidence>
<feature type="transmembrane region" description="Helical" evidence="1">
    <location>
        <begin position="102"/>
        <end position="120"/>
    </location>
</feature>